<organism evidence="1 2">
    <name type="scientific">Streptomyces telluris</name>
    <dbReference type="NCBI Taxonomy" id="2720021"/>
    <lineage>
        <taxon>Bacteria</taxon>
        <taxon>Bacillati</taxon>
        <taxon>Actinomycetota</taxon>
        <taxon>Actinomycetes</taxon>
        <taxon>Kitasatosporales</taxon>
        <taxon>Streptomycetaceae</taxon>
        <taxon>Streptomyces</taxon>
    </lineage>
</organism>
<dbReference type="AlphaFoldDB" id="A0A9X2RNM2"/>
<gene>
    <name evidence="1" type="ORF">NQU55_25595</name>
</gene>
<proteinExistence type="predicted"/>
<dbReference type="RefSeq" id="WP_168095076.1">
    <property type="nucleotide sequence ID" value="NZ_JAATER010000349.1"/>
</dbReference>
<accession>A0A9X2RNM2</accession>
<dbReference type="Proteomes" id="UP001142374">
    <property type="component" value="Unassembled WGS sequence"/>
</dbReference>
<reference evidence="1" key="1">
    <citation type="submission" date="2022-06" db="EMBL/GenBank/DDBJ databases">
        <title>WGS of actinobacteria.</title>
        <authorList>
            <person name="Thawai C."/>
        </authorList>
    </citation>
    <scope>NUCLEOTIDE SEQUENCE</scope>
    <source>
        <strain evidence="1">AA8</strain>
    </source>
</reference>
<evidence type="ECO:0000313" key="1">
    <source>
        <dbReference type="EMBL" id="MCQ8773112.1"/>
    </source>
</evidence>
<evidence type="ECO:0000313" key="2">
    <source>
        <dbReference type="Proteomes" id="UP001142374"/>
    </source>
</evidence>
<comment type="caution">
    <text evidence="1">The sequence shown here is derived from an EMBL/GenBank/DDBJ whole genome shotgun (WGS) entry which is preliminary data.</text>
</comment>
<sequence>MDHYETAHLEWWANQATCLAQIPVRVTATADTGVWEAVIAPTLDHGALKDLKQLIDSGPCFTLRSEASAVVVQAEDFNGLDRLRLAVVPGL</sequence>
<name>A0A9X2RNM2_9ACTN</name>
<protein>
    <submittedName>
        <fullName evidence="1">Uncharacterized protein</fullName>
    </submittedName>
</protein>
<dbReference type="EMBL" id="JANIID010000027">
    <property type="protein sequence ID" value="MCQ8773112.1"/>
    <property type="molecule type" value="Genomic_DNA"/>
</dbReference>
<keyword evidence="2" id="KW-1185">Reference proteome</keyword>